<dbReference type="Proteomes" id="UP000240728">
    <property type="component" value="Unassembled WGS sequence"/>
</dbReference>
<organism evidence="1 2">
    <name type="scientific">Photobacterium kishitanii</name>
    <dbReference type="NCBI Taxonomy" id="318456"/>
    <lineage>
        <taxon>Bacteria</taxon>
        <taxon>Pseudomonadati</taxon>
        <taxon>Pseudomonadota</taxon>
        <taxon>Gammaproteobacteria</taxon>
        <taxon>Vibrionales</taxon>
        <taxon>Vibrionaceae</taxon>
        <taxon>Photobacterium</taxon>
    </lineage>
</organism>
<proteinExistence type="predicted"/>
<evidence type="ECO:0000313" key="1">
    <source>
        <dbReference type="EMBL" id="PSX39040.1"/>
    </source>
</evidence>
<protein>
    <submittedName>
        <fullName evidence="1">Uncharacterized protein</fullName>
    </submittedName>
</protein>
<evidence type="ECO:0000313" key="2">
    <source>
        <dbReference type="Proteomes" id="UP000240728"/>
    </source>
</evidence>
<keyword evidence="2" id="KW-1185">Reference proteome</keyword>
<dbReference type="EMBL" id="PYOZ01000028">
    <property type="protein sequence ID" value="PSX39040.1"/>
    <property type="molecule type" value="Genomic_DNA"/>
</dbReference>
<gene>
    <name evidence="1" type="ORF">C0W53_21870</name>
</gene>
<comment type="caution">
    <text evidence="1">The sequence shown here is derived from an EMBL/GenBank/DDBJ whole genome shotgun (WGS) entry which is preliminary data.</text>
</comment>
<name>A0AAX0YSP8_9GAMM</name>
<dbReference type="AlphaFoldDB" id="A0AAX0YSP8"/>
<reference evidence="1 2" key="1">
    <citation type="submission" date="2018-01" db="EMBL/GenBank/DDBJ databases">
        <title>Whole genome sequencing of Histamine producing bacteria.</title>
        <authorList>
            <person name="Butler K."/>
        </authorList>
    </citation>
    <scope>NUCLEOTIDE SEQUENCE [LARGE SCALE GENOMIC DNA]</scope>
    <source>
        <strain evidence="1 2">A1-4</strain>
    </source>
</reference>
<sequence length="59" mass="7181">MYLRFYLDLIFHFVINNSEQQSEVNNRVIPNQVNINIQRKMNNLLFILFMAKGKNLFYI</sequence>
<accession>A0AAX0YSP8</accession>